<dbReference type="AlphaFoldDB" id="A0A1I7RVM6"/>
<proteinExistence type="predicted"/>
<sequence length="103" mass="11476">MSLEIISGLDNGELLKIIGFFLMIPLLMTVMTALVIYIILVCTEDQETTPNGPSYVHFDDVGLEEIEDHSELSEEETDDGDYFLDLASMVFISKSIIIENIGT</sequence>
<name>A0A1I7RVM6_BURXY</name>
<accession>A0A1I7RVM6</accession>
<dbReference type="Proteomes" id="UP000095284">
    <property type="component" value="Unplaced"/>
</dbReference>
<evidence type="ECO:0000313" key="3">
    <source>
        <dbReference type="WBParaSite" id="BXY_0478800.1"/>
    </source>
</evidence>
<dbReference type="WBParaSite" id="BXY_0478800.1">
    <property type="protein sequence ID" value="BXY_0478800.1"/>
    <property type="gene ID" value="BXY_0478800"/>
</dbReference>
<reference evidence="3" key="1">
    <citation type="submission" date="2016-11" db="UniProtKB">
        <authorList>
            <consortium name="WormBaseParasite"/>
        </authorList>
    </citation>
    <scope>IDENTIFICATION</scope>
</reference>
<feature type="transmembrane region" description="Helical" evidence="1">
    <location>
        <begin position="17"/>
        <end position="40"/>
    </location>
</feature>
<organism evidence="2 3">
    <name type="scientific">Bursaphelenchus xylophilus</name>
    <name type="common">Pinewood nematode worm</name>
    <name type="synonym">Aphelenchoides xylophilus</name>
    <dbReference type="NCBI Taxonomy" id="6326"/>
    <lineage>
        <taxon>Eukaryota</taxon>
        <taxon>Metazoa</taxon>
        <taxon>Ecdysozoa</taxon>
        <taxon>Nematoda</taxon>
        <taxon>Chromadorea</taxon>
        <taxon>Rhabditida</taxon>
        <taxon>Tylenchina</taxon>
        <taxon>Tylenchomorpha</taxon>
        <taxon>Aphelenchoidea</taxon>
        <taxon>Aphelenchoididae</taxon>
        <taxon>Bursaphelenchus</taxon>
    </lineage>
</organism>
<protein>
    <submittedName>
        <fullName evidence="3">Col_cuticle_N domain-containing protein</fullName>
    </submittedName>
</protein>
<evidence type="ECO:0000313" key="2">
    <source>
        <dbReference type="Proteomes" id="UP000095284"/>
    </source>
</evidence>
<evidence type="ECO:0000256" key="1">
    <source>
        <dbReference type="SAM" id="Phobius"/>
    </source>
</evidence>
<keyword evidence="1" id="KW-1133">Transmembrane helix</keyword>
<keyword evidence="1" id="KW-0812">Transmembrane</keyword>
<keyword evidence="1" id="KW-0472">Membrane</keyword>